<dbReference type="EMBL" id="JABBWG010000021">
    <property type="protein sequence ID" value="KAG1814395.1"/>
    <property type="molecule type" value="Genomic_DNA"/>
</dbReference>
<feature type="region of interest" description="Disordered" evidence="1">
    <location>
        <begin position="174"/>
        <end position="209"/>
    </location>
</feature>
<name>A0A9P7JC39_9AGAM</name>
<feature type="compositionally biased region" description="Low complexity" evidence="1">
    <location>
        <begin position="176"/>
        <end position="192"/>
    </location>
</feature>
<comment type="caution">
    <text evidence="2">The sequence shown here is derived from an EMBL/GenBank/DDBJ whole genome shotgun (WGS) entry which is preliminary data.</text>
</comment>
<keyword evidence="3" id="KW-1185">Reference proteome</keyword>
<gene>
    <name evidence="2" type="ORF">BJ212DRAFT_369393</name>
</gene>
<evidence type="ECO:0000313" key="3">
    <source>
        <dbReference type="Proteomes" id="UP000807769"/>
    </source>
</evidence>
<feature type="region of interest" description="Disordered" evidence="1">
    <location>
        <begin position="409"/>
        <end position="440"/>
    </location>
</feature>
<dbReference type="OrthoDB" id="2682180at2759"/>
<feature type="compositionally biased region" description="Pro residues" evidence="1">
    <location>
        <begin position="371"/>
        <end position="381"/>
    </location>
</feature>
<dbReference type="GeneID" id="64637053"/>
<dbReference type="RefSeq" id="XP_041191856.1">
    <property type="nucleotide sequence ID" value="XM_041343037.1"/>
</dbReference>
<evidence type="ECO:0000313" key="2">
    <source>
        <dbReference type="EMBL" id="KAG1814395.1"/>
    </source>
</evidence>
<sequence length="589" mass="63050">MFYTRRPPTLSINELNHILSESLDLERFEHVNVPETILHDPFLSTPEKPKTSTFHRLFFRSSSHLSLVPRSPTKQVDEPVTPSPRKMTFTWRLSRLSPNRYRRAEEHAVEDITSVPSNRSRSSSVCSVTSAILSPSRALTSMSSTSSLGSVIPTSERFSKHLAEVVCTGTGNVALSTRRSSSPSPAATTRSRLSPMQMALPPTPRSPRSPLQLLFGNRLSSSNTCRGAMTGVDTMEKWSGTSATECNVVESIDDITPRATEFAISSHRSSDSTVQAKTRRRPSALTLVLPAQEIASLCLQPAIGASPHVPSDTEGSVSVCSLSSPTTSVSTSCQLSSHVPSASSSAHASSTSTTSFPWSRARAGSRSMLTPPLPGPPPSSPLPPLPILTVLNSNIVTPPNALVPLPTINPTPSKCARTPVRPDSPSGTVAIPPSPGSLRLPSRLSWGATGRTVVPLPSSLPSPPSSPSKIGRKRELSSCPPTNNSMSNTASPILGKRASIGILEAAGDLEAQVRRMKKKSILCCLHNTVSSSSTGAEKICSPAAKWTHIGGYTYPACMCRLDIVTAFLHRYTREWHMCANTSFGGRRPS</sequence>
<evidence type="ECO:0000256" key="1">
    <source>
        <dbReference type="SAM" id="MobiDB-lite"/>
    </source>
</evidence>
<organism evidence="2 3">
    <name type="scientific">Suillus subaureus</name>
    <dbReference type="NCBI Taxonomy" id="48587"/>
    <lineage>
        <taxon>Eukaryota</taxon>
        <taxon>Fungi</taxon>
        <taxon>Dikarya</taxon>
        <taxon>Basidiomycota</taxon>
        <taxon>Agaricomycotina</taxon>
        <taxon>Agaricomycetes</taxon>
        <taxon>Agaricomycetidae</taxon>
        <taxon>Boletales</taxon>
        <taxon>Suillineae</taxon>
        <taxon>Suillaceae</taxon>
        <taxon>Suillus</taxon>
    </lineage>
</organism>
<reference evidence="2" key="1">
    <citation type="journal article" date="2020" name="New Phytol.">
        <title>Comparative genomics reveals dynamic genome evolution in host specialist ectomycorrhizal fungi.</title>
        <authorList>
            <person name="Lofgren L.A."/>
            <person name="Nguyen N.H."/>
            <person name="Vilgalys R."/>
            <person name="Ruytinx J."/>
            <person name="Liao H.L."/>
            <person name="Branco S."/>
            <person name="Kuo A."/>
            <person name="LaButti K."/>
            <person name="Lipzen A."/>
            <person name="Andreopoulos W."/>
            <person name="Pangilinan J."/>
            <person name="Riley R."/>
            <person name="Hundley H."/>
            <person name="Na H."/>
            <person name="Barry K."/>
            <person name="Grigoriev I.V."/>
            <person name="Stajich J.E."/>
            <person name="Kennedy P.G."/>
        </authorList>
    </citation>
    <scope>NUCLEOTIDE SEQUENCE</scope>
    <source>
        <strain evidence="2">MN1</strain>
    </source>
</reference>
<protein>
    <submittedName>
        <fullName evidence="2">Uncharacterized protein</fullName>
    </submittedName>
</protein>
<dbReference type="Proteomes" id="UP000807769">
    <property type="component" value="Unassembled WGS sequence"/>
</dbReference>
<feature type="compositionally biased region" description="Polar residues" evidence="1">
    <location>
        <begin position="479"/>
        <end position="491"/>
    </location>
</feature>
<accession>A0A9P7JC39</accession>
<proteinExistence type="predicted"/>
<feature type="region of interest" description="Disordered" evidence="1">
    <location>
        <begin position="331"/>
        <end position="381"/>
    </location>
</feature>
<feature type="region of interest" description="Disordered" evidence="1">
    <location>
        <begin position="452"/>
        <end position="491"/>
    </location>
</feature>
<feature type="compositionally biased region" description="Low complexity" evidence="1">
    <location>
        <begin position="331"/>
        <end position="355"/>
    </location>
</feature>
<dbReference type="AlphaFoldDB" id="A0A9P7JC39"/>